<reference evidence="4 5" key="1">
    <citation type="journal article" date="2020" name="Microorganisms">
        <title>Reliable Identification of Environmental Pseudomonas Isolates Using the rpoD Gene.</title>
        <authorList>
            <consortium name="The Broad Institute Genome Sequencing Platform"/>
            <person name="Girard L."/>
            <person name="Lood C."/>
            <person name="Rokni-Zadeh H."/>
            <person name="van Noort V."/>
            <person name="Lavigne R."/>
            <person name="De Mot R."/>
        </authorList>
    </citation>
    <scope>NUCLEOTIDE SEQUENCE [LARGE SCALE GENOMIC DNA]</scope>
    <source>
        <strain evidence="4 5">RW9S1A</strain>
    </source>
</reference>
<dbReference type="Proteomes" id="UP000633418">
    <property type="component" value="Chromosome"/>
</dbReference>
<dbReference type="InterPro" id="IPR010071">
    <property type="entry name" value="AA_adenyl_dom"/>
</dbReference>
<keyword evidence="5" id="KW-1185">Reference proteome</keyword>
<organism evidence="4 5">
    <name type="scientific">Pseudomonas xantholysinigenes</name>
    <dbReference type="NCBI Taxonomy" id="2745490"/>
    <lineage>
        <taxon>Bacteria</taxon>
        <taxon>Pseudomonadati</taxon>
        <taxon>Pseudomonadota</taxon>
        <taxon>Gammaproteobacteria</taxon>
        <taxon>Pseudomonadales</taxon>
        <taxon>Pseudomonadaceae</taxon>
        <taxon>Pseudomonas</taxon>
    </lineage>
</organism>
<dbReference type="Pfam" id="PF00501">
    <property type="entry name" value="AMP-binding"/>
    <property type="match status" value="1"/>
</dbReference>
<keyword evidence="2" id="KW-0597">Phosphoprotein</keyword>
<dbReference type="GO" id="GO:0043041">
    <property type="term" value="P:amino acid activation for nonribosomal peptide biosynthetic process"/>
    <property type="evidence" value="ECO:0007669"/>
    <property type="project" value="TreeGrafter"/>
</dbReference>
<dbReference type="PANTHER" id="PTHR45527:SF1">
    <property type="entry name" value="FATTY ACID SYNTHASE"/>
    <property type="match status" value="1"/>
</dbReference>
<evidence type="ECO:0000256" key="2">
    <source>
        <dbReference type="ARBA" id="ARBA00022553"/>
    </source>
</evidence>
<dbReference type="InterPro" id="IPR036736">
    <property type="entry name" value="ACP-like_sf"/>
</dbReference>
<dbReference type="PROSITE" id="PS00012">
    <property type="entry name" value="PHOSPHOPANTETHEINE"/>
    <property type="match status" value="1"/>
</dbReference>
<evidence type="ECO:0000259" key="3">
    <source>
        <dbReference type="PROSITE" id="PS50075"/>
    </source>
</evidence>
<dbReference type="CDD" id="cd05930">
    <property type="entry name" value="A_NRPS"/>
    <property type="match status" value="1"/>
</dbReference>
<gene>
    <name evidence="4" type="ORF">HU772_008605</name>
</gene>
<dbReference type="InterPro" id="IPR025110">
    <property type="entry name" value="AMP-bd_C"/>
</dbReference>
<dbReference type="AlphaFoldDB" id="A0A9E6TZ51"/>
<dbReference type="InterPro" id="IPR042099">
    <property type="entry name" value="ANL_N_sf"/>
</dbReference>
<protein>
    <submittedName>
        <fullName evidence="4">Non-ribosomal peptide synthetase</fullName>
    </submittedName>
</protein>
<sequence length="558" mass="60016">MNTVIQRFHASAQRHPHMPALIAADGQLDYAGLLARVDAMAALLQREVARELGRAIAPTDKIGLSLGKGIDLYVAILAILSSGASYVPIDPALNADSRQQLRERCRCALVLTPQWLHAQDQADLPAPAPAATIASDNAYTIFTSGSTGRPKGVSVSQLSLLNLVDWAIDAFDLGPGARVLQYSTINFDASVLDIFPTLLSGAALCIASDEERMSEAALASFCARHGVTQAFLPPPLLTIFDPSRFPSLGTVLTGGEACHPRAIEAWSQGRRLYNLYGPTEATVLVSCKRMSADTAAQNIGQAIRGVRLYVLDEQQRPAEQGELHIAGLALAAGYLDDPATSAERFISLPALDASRLYRSGDLVQRSAQGDIHFLGRLDRQVKVRGYRIELEEIEAALLRLGYQEVAVTADPQAGLVAYIVAPAPLSSQQVRDLLGQHLPDYKVPQQVVRLTAMPYKPNGKVDLGQLPAQVPAAQAQAGSEDHGDTFARLAELWATELHVPLASLSPASDFRALGGSSINIMHLLSAVETEFGELVDFIDFLETPTLAFLTHTLESRSQ</sequence>
<accession>A0A9E6TZ51</accession>
<dbReference type="Pfam" id="PF13193">
    <property type="entry name" value="AMP-binding_C"/>
    <property type="match status" value="1"/>
</dbReference>
<dbReference type="GO" id="GO:0031177">
    <property type="term" value="F:phosphopantetheine binding"/>
    <property type="evidence" value="ECO:0007669"/>
    <property type="project" value="TreeGrafter"/>
</dbReference>
<proteinExistence type="predicted"/>
<dbReference type="InterPro" id="IPR000873">
    <property type="entry name" value="AMP-dep_synth/lig_dom"/>
</dbReference>
<dbReference type="GO" id="GO:0044550">
    <property type="term" value="P:secondary metabolite biosynthetic process"/>
    <property type="evidence" value="ECO:0007669"/>
    <property type="project" value="TreeGrafter"/>
</dbReference>
<dbReference type="EMBL" id="CP077095">
    <property type="protein sequence ID" value="QXI40119.1"/>
    <property type="molecule type" value="Genomic_DNA"/>
</dbReference>
<name>A0A9E6TZ51_9PSED</name>
<evidence type="ECO:0000313" key="5">
    <source>
        <dbReference type="Proteomes" id="UP000633418"/>
    </source>
</evidence>
<dbReference type="SUPFAM" id="SSF56801">
    <property type="entry name" value="Acetyl-CoA synthetase-like"/>
    <property type="match status" value="1"/>
</dbReference>
<dbReference type="SUPFAM" id="SSF47336">
    <property type="entry name" value="ACP-like"/>
    <property type="match status" value="1"/>
</dbReference>
<dbReference type="GO" id="GO:0005737">
    <property type="term" value="C:cytoplasm"/>
    <property type="evidence" value="ECO:0007669"/>
    <property type="project" value="TreeGrafter"/>
</dbReference>
<dbReference type="KEGG" id="pxn:HU772_008605"/>
<dbReference type="NCBIfam" id="TIGR01733">
    <property type="entry name" value="AA-adenyl-dom"/>
    <property type="match status" value="1"/>
</dbReference>
<dbReference type="RefSeq" id="WP_186659909.1">
    <property type="nucleotide sequence ID" value="NZ_CP077095.1"/>
</dbReference>
<keyword evidence="1" id="KW-0596">Phosphopantetheine</keyword>
<dbReference type="InterPro" id="IPR006162">
    <property type="entry name" value="Ppantetheine_attach_site"/>
</dbReference>
<evidence type="ECO:0000256" key="1">
    <source>
        <dbReference type="ARBA" id="ARBA00022450"/>
    </source>
</evidence>
<dbReference type="Pfam" id="PF00550">
    <property type="entry name" value="PP-binding"/>
    <property type="match status" value="1"/>
</dbReference>
<reference evidence="4 5" key="2">
    <citation type="journal article" date="2021" name="Microorganisms">
        <title>The Ever-Expanding Pseudomonas Genus: Description of 43 New Species and Partition of the Pseudomonas putida Group.</title>
        <authorList>
            <person name="Girard L."/>
            <person name="Lood C."/>
            <person name="Hofte M."/>
            <person name="Vandamme P."/>
            <person name="Rokni-Zadeh H."/>
            <person name="van Noort V."/>
            <person name="Lavigne R."/>
            <person name="De Mot R."/>
        </authorList>
    </citation>
    <scope>NUCLEOTIDE SEQUENCE [LARGE SCALE GENOMIC DNA]</scope>
    <source>
        <strain evidence="4 5">RW9S1A</strain>
    </source>
</reference>
<dbReference type="PROSITE" id="PS50075">
    <property type="entry name" value="CARRIER"/>
    <property type="match status" value="1"/>
</dbReference>
<dbReference type="Gene3D" id="3.40.50.12780">
    <property type="entry name" value="N-terminal domain of ligase-like"/>
    <property type="match status" value="1"/>
</dbReference>
<dbReference type="InterPro" id="IPR009081">
    <property type="entry name" value="PP-bd_ACP"/>
</dbReference>
<dbReference type="InterPro" id="IPR045851">
    <property type="entry name" value="AMP-bd_C_sf"/>
</dbReference>
<dbReference type="Gene3D" id="1.10.1200.10">
    <property type="entry name" value="ACP-like"/>
    <property type="match status" value="1"/>
</dbReference>
<evidence type="ECO:0000313" key="4">
    <source>
        <dbReference type="EMBL" id="QXI40119.1"/>
    </source>
</evidence>
<dbReference type="Gene3D" id="3.30.300.30">
    <property type="match status" value="1"/>
</dbReference>
<dbReference type="PANTHER" id="PTHR45527">
    <property type="entry name" value="NONRIBOSOMAL PEPTIDE SYNTHETASE"/>
    <property type="match status" value="1"/>
</dbReference>
<feature type="domain" description="Carrier" evidence="3">
    <location>
        <begin position="480"/>
        <end position="557"/>
    </location>
</feature>